<dbReference type="AlphaFoldDB" id="A0A1V3U1S9"/>
<comment type="pathway">
    <text evidence="3">Amino-acid biosynthesis; L-methionine biosynthesis via de novo pathway; L-homoserine from L-aspartate: step 1/3.</text>
</comment>
<dbReference type="GO" id="GO:0009090">
    <property type="term" value="P:homoserine biosynthetic process"/>
    <property type="evidence" value="ECO:0007669"/>
    <property type="project" value="UniProtKB-ARBA"/>
</dbReference>
<keyword evidence="21" id="KW-0457">Lysine biosynthesis</keyword>
<dbReference type="SUPFAM" id="SSF55347">
    <property type="entry name" value="Glyceraldehyde-3-phosphate dehydrogenase-like, C-terminal domain"/>
    <property type="match status" value="1"/>
</dbReference>
<dbReference type="CDD" id="cd04921">
    <property type="entry name" value="ACT_AKi-HSDH-ThrA-like_1"/>
    <property type="match status" value="1"/>
</dbReference>
<dbReference type="InterPro" id="IPR001048">
    <property type="entry name" value="Asp/Glu/Uridylate_kinase"/>
</dbReference>
<evidence type="ECO:0000256" key="2">
    <source>
        <dbReference type="ARBA" id="ARBA00004766"/>
    </source>
</evidence>
<evidence type="ECO:0000256" key="23">
    <source>
        <dbReference type="ARBA" id="ARBA00023268"/>
    </source>
</evidence>
<evidence type="ECO:0000256" key="26">
    <source>
        <dbReference type="ARBA" id="ARBA00048841"/>
    </source>
</evidence>
<evidence type="ECO:0000256" key="16">
    <source>
        <dbReference type="ARBA" id="ARBA00022840"/>
    </source>
</evidence>
<dbReference type="EMBL" id="MPOG01000010">
    <property type="protein sequence ID" value="OOH95483.1"/>
    <property type="molecule type" value="Genomic_DNA"/>
</dbReference>
<keyword evidence="14" id="KW-0547">Nucleotide-binding</keyword>
<dbReference type="NCBIfam" id="NF006959">
    <property type="entry name" value="PRK09436.1"/>
    <property type="match status" value="1"/>
</dbReference>
<evidence type="ECO:0000259" key="28">
    <source>
        <dbReference type="Pfam" id="PF00696"/>
    </source>
</evidence>
<evidence type="ECO:0000256" key="17">
    <source>
        <dbReference type="ARBA" id="ARBA00022857"/>
    </source>
</evidence>
<feature type="domain" description="Homoserine dehydrogenase catalytic" evidence="29">
    <location>
        <begin position="601"/>
        <end position="802"/>
    </location>
</feature>
<reference evidence="32 33" key="1">
    <citation type="submission" date="2016-11" db="EMBL/GenBank/DDBJ databases">
        <title>Genome sequence and comparative genomic analysis of clinical strain Elizabethkingia meningoseptica 61421 PRCM.</title>
        <authorList>
            <person name="Wang M."/>
            <person name="Hu S."/>
            <person name="Cao L."/>
            <person name="Jiang T."/>
            <person name="Zhou Y."/>
            <person name="Ming D."/>
        </authorList>
    </citation>
    <scope>NUCLEOTIDE SEQUENCE [LARGE SCALE GENOMIC DNA]</scope>
    <source>
        <strain evidence="32 33">61421 PRCM</strain>
    </source>
</reference>
<evidence type="ECO:0000256" key="1">
    <source>
        <dbReference type="ARBA" id="ARBA00001920"/>
    </source>
</evidence>
<dbReference type="UniPathway" id="UPA00050">
    <property type="reaction ID" value="UER00063"/>
</dbReference>
<dbReference type="InterPro" id="IPR045865">
    <property type="entry name" value="ACT-like_dom_sf"/>
</dbReference>
<dbReference type="InterPro" id="IPR001342">
    <property type="entry name" value="HDH_cat"/>
</dbReference>
<dbReference type="InterPro" id="IPR049638">
    <property type="entry name" value="AK-HD"/>
</dbReference>
<evidence type="ECO:0000313" key="32">
    <source>
        <dbReference type="EMBL" id="OOH95483.1"/>
    </source>
</evidence>
<dbReference type="Gene3D" id="3.40.1160.10">
    <property type="entry name" value="Acetylglutamate kinase-like"/>
    <property type="match status" value="1"/>
</dbReference>
<evidence type="ECO:0000256" key="19">
    <source>
        <dbReference type="ARBA" id="ARBA00023027"/>
    </source>
</evidence>
<dbReference type="Gene3D" id="3.40.50.720">
    <property type="entry name" value="NAD(P)-binding Rossmann-like Domain"/>
    <property type="match status" value="1"/>
</dbReference>
<dbReference type="UniPathway" id="UPA00051">
    <property type="reaction ID" value="UER00465"/>
</dbReference>
<dbReference type="PROSITE" id="PS01042">
    <property type="entry name" value="HOMOSER_DHGENASE"/>
    <property type="match status" value="1"/>
</dbReference>
<gene>
    <name evidence="32" type="ORF">BMF97_08955</name>
</gene>
<dbReference type="eggNOG" id="COG0527">
    <property type="taxonomic scope" value="Bacteria"/>
</dbReference>
<keyword evidence="15" id="KW-0418">Kinase</keyword>
<dbReference type="InterPro" id="IPR054352">
    <property type="entry name" value="ACT_Aspartokinase"/>
</dbReference>
<dbReference type="InterPro" id="IPR042199">
    <property type="entry name" value="AsparK_Bifunc_asparK/hSer_DH"/>
</dbReference>
<dbReference type="Gene3D" id="3.30.360.10">
    <property type="entry name" value="Dihydrodipicolinate Reductase, domain 2"/>
    <property type="match status" value="1"/>
</dbReference>
<evidence type="ECO:0000256" key="18">
    <source>
        <dbReference type="ARBA" id="ARBA00023002"/>
    </source>
</evidence>
<evidence type="ECO:0000256" key="22">
    <source>
        <dbReference type="ARBA" id="ARBA00023167"/>
    </source>
</evidence>
<dbReference type="GO" id="GO:0009086">
    <property type="term" value="P:methionine biosynthetic process"/>
    <property type="evidence" value="ECO:0007669"/>
    <property type="project" value="UniProtKB-KW"/>
</dbReference>
<dbReference type="PIRSF" id="PIRSF000727">
    <property type="entry name" value="ThrA"/>
    <property type="match status" value="1"/>
</dbReference>
<keyword evidence="23" id="KW-0511">Multifunctional enzyme</keyword>
<dbReference type="SUPFAM" id="SSF55021">
    <property type="entry name" value="ACT-like"/>
    <property type="match status" value="2"/>
</dbReference>
<evidence type="ECO:0000256" key="14">
    <source>
        <dbReference type="ARBA" id="ARBA00022741"/>
    </source>
</evidence>
<evidence type="ECO:0000256" key="3">
    <source>
        <dbReference type="ARBA" id="ARBA00004986"/>
    </source>
</evidence>
<evidence type="ECO:0000256" key="7">
    <source>
        <dbReference type="ARBA" id="ARBA00007952"/>
    </source>
</evidence>
<comment type="pathway">
    <text evidence="4">Amino-acid biosynthesis; L-threonine biosynthesis; L-threonine from L-aspartate: step 3/5.</text>
</comment>
<evidence type="ECO:0000256" key="13">
    <source>
        <dbReference type="ARBA" id="ARBA00022723"/>
    </source>
</evidence>
<evidence type="ECO:0000259" key="30">
    <source>
        <dbReference type="Pfam" id="PF03447"/>
    </source>
</evidence>
<feature type="domain" description="Aspartate/glutamate/uridylate kinase" evidence="28">
    <location>
        <begin position="2"/>
        <end position="276"/>
    </location>
</feature>
<dbReference type="GO" id="GO:0004412">
    <property type="term" value="F:homoserine dehydrogenase activity"/>
    <property type="evidence" value="ECO:0007669"/>
    <property type="project" value="UniProtKB-EC"/>
</dbReference>
<name>A0A1V3U1S9_ELIME</name>
<accession>A0A1V3U1S9</accession>
<dbReference type="Pfam" id="PF00696">
    <property type="entry name" value="AA_kinase"/>
    <property type="match status" value="1"/>
</dbReference>
<dbReference type="Gene3D" id="3.30.2130.10">
    <property type="entry name" value="VC0802-like"/>
    <property type="match status" value="1"/>
</dbReference>
<comment type="pathway">
    <text evidence="5">Amino-acid biosynthesis; L-methionine biosynthesis via de novo pathway; L-homoserine from L-aspartate: step 3/3.</text>
</comment>
<dbReference type="Pfam" id="PF03447">
    <property type="entry name" value="NAD_binding_3"/>
    <property type="match status" value="1"/>
</dbReference>
<dbReference type="GO" id="GO:0005524">
    <property type="term" value="F:ATP binding"/>
    <property type="evidence" value="ECO:0007669"/>
    <property type="project" value="UniProtKB-KW"/>
</dbReference>
<dbReference type="InterPro" id="IPR001341">
    <property type="entry name" value="Asp_kinase"/>
</dbReference>
<evidence type="ECO:0000256" key="27">
    <source>
        <dbReference type="ARBA" id="ARBA00049031"/>
    </source>
</evidence>
<comment type="similarity">
    <text evidence="7">In the C-terminal section; belongs to the homoserine dehydrogenase family.</text>
</comment>
<dbReference type="PANTHER" id="PTHR43070">
    <property type="match status" value="1"/>
</dbReference>
<evidence type="ECO:0000256" key="4">
    <source>
        <dbReference type="ARBA" id="ARBA00005056"/>
    </source>
</evidence>
<keyword evidence="18" id="KW-0560">Oxidoreductase</keyword>
<evidence type="ECO:0000256" key="11">
    <source>
        <dbReference type="ARBA" id="ARBA00022679"/>
    </source>
</evidence>
<evidence type="ECO:0000259" key="31">
    <source>
        <dbReference type="Pfam" id="PF22468"/>
    </source>
</evidence>
<dbReference type="GO" id="GO:0046872">
    <property type="term" value="F:metal ion binding"/>
    <property type="evidence" value="ECO:0007669"/>
    <property type="project" value="UniProtKB-KW"/>
</dbReference>
<evidence type="ECO:0000313" key="33">
    <source>
        <dbReference type="Proteomes" id="UP000188947"/>
    </source>
</evidence>
<keyword evidence="13" id="KW-0479">Metal-binding</keyword>
<comment type="pathway">
    <text evidence="6">Amino-acid biosynthesis; L-threonine biosynthesis; L-threonine from L-aspartate: step 1/5.</text>
</comment>
<dbReference type="GO" id="GO:0009088">
    <property type="term" value="P:threonine biosynthetic process"/>
    <property type="evidence" value="ECO:0007669"/>
    <property type="project" value="UniProtKB-UniPathway"/>
</dbReference>
<dbReference type="InterPro" id="IPR036291">
    <property type="entry name" value="NAD(P)-bd_dom_sf"/>
</dbReference>
<dbReference type="Pfam" id="PF22468">
    <property type="entry name" value="ACT_9"/>
    <property type="match status" value="1"/>
</dbReference>
<evidence type="ECO:0000256" key="25">
    <source>
        <dbReference type="ARBA" id="ARBA00048561"/>
    </source>
</evidence>
<feature type="domain" description="Aspartate/homoserine dehydrogenase NAD-binding" evidence="30">
    <location>
        <begin position="459"/>
        <end position="593"/>
    </location>
</feature>
<keyword evidence="11" id="KW-0808">Transferase</keyword>
<sequence length="808" mass="89377">MKVLKFGGKSLANGLGLEKTLEIIRHKKANEEDICVVVSARGNATDELIALLENAKSGQWEEEAWINFKENQLKAIPQQEAILETDFQELKNFFAGVKLLKDYSLKTKDEVLSFGEVISAKTLAQLLTNEGLTAQYVDARSFLVTDNRFGNAIPKDDISEQKAKKVFEEYNQNGIIPVVTGFIGVTEDGETTTLGRNGSNYSAALVAKFIDAEILENYTHVDGVFSVNPELVEDARHIETLSFQEANEMVNFGMNVLHDKTILPLIDKNIPLKILNTFKGVDQTGTLISNDKNNTSVKSLMLQENKSLVVFEGRGLLGKVGVDARFFGTLSRAGVSAGIISQGSSERGMGVVVDEKDAPKALEALRKEFAKDYDTKDVQSIHSIDGLCVISIIGQKMSHFNQSYNALIKNHVEPLLISNTVSGANVSIVLPKEDTSKALNIIHGELFENPKQIHLAIIGHGTVGKALINQILNSTHDIVNRKNTHIKIFAISNSRNLILDKKGIGKDWETQLQNSGEPANIETLLKYAKENHLENLIAVDNTASSVFVENYEVLAENGFDLVSSNKIFNTLPIERYKNLRKVLEDKNKKYLYETNVGAGLPLIDTIKLLHLSGENITRVKGVFSGSLSYIFNNFSVRDDSFSTIIREAMDKGYTEPDPREDLSGNDVARKLLILARELDLVNEFSDINIQNLIPENLQSIAKDEFLSRLEELNTEYEQLKKSLPEDHVLRYVGELKGDLQKEKGQLEVKLVSVPKSASLGQVKGSDSIFEIYTESYGENPIVIMGAGAGAEVTARGVFGDILRVSENK</sequence>
<evidence type="ECO:0000256" key="21">
    <source>
        <dbReference type="ARBA" id="ARBA00023154"/>
    </source>
</evidence>
<dbReference type="GeneID" id="48543548"/>
<evidence type="ECO:0000256" key="15">
    <source>
        <dbReference type="ARBA" id="ARBA00022777"/>
    </source>
</evidence>
<dbReference type="STRING" id="238.BBD35_07290"/>
<organism evidence="32 33">
    <name type="scientific">Elizabethkingia meningoseptica</name>
    <name type="common">Chryseobacterium meningosepticum</name>
    <dbReference type="NCBI Taxonomy" id="238"/>
    <lineage>
        <taxon>Bacteria</taxon>
        <taxon>Pseudomonadati</taxon>
        <taxon>Bacteroidota</taxon>
        <taxon>Flavobacteriia</taxon>
        <taxon>Flavobacteriales</taxon>
        <taxon>Weeksellaceae</taxon>
        <taxon>Elizabethkingia</taxon>
    </lineage>
</organism>
<keyword evidence="16" id="KW-0067">ATP-binding</keyword>
<comment type="catalytic activity">
    <reaction evidence="27">
        <text>L-homoserine + NAD(+) = L-aspartate 4-semialdehyde + NADH + H(+)</text>
        <dbReference type="Rhea" id="RHEA:15757"/>
        <dbReference type="ChEBI" id="CHEBI:15378"/>
        <dbReference type="ChEBI" id="CHEBI:57476"/>
        <dbReference type="ChEBI" id="CHEBI:57540"/>
        <dbReference type="ChEBI" id="CHEBI:57945"/>
        <dbReference type="ChEBI" id="CHEBI:537519"/>
        <dbReference type="EC" id="1.1.1.3"/>
    </reaction>
    <physiologicalReaction direction="right-to-left" evidence="27">
        <dbReference type="Rhea" id="RHEA:15759"/>
    </physiologicalReaction>
</comment>
<keyword evidence="20" id="KW-0915">Sodium</keyword>
<dbReference type="InterPro" id="IPR036393">
    <property type="entry name" value="AceGlu_kinase-like_sf"/>
</dbReference>
<comment type="catalytic activity">
    <reaction evidence="26">
        <text>L-homoserine + NADP(+) = L-aspartate 4-semialdehyde + NADPH + H(+)</text>
        <dbReference type="Rhea" id="RHEA:15761"/>
        <dbReference type="ChEBI" id="CHEBI:15378"/>
        <dbReference type="ChEBI" id="CHEBI:57476"/>
        <dbReference type="ChEBI" id="CHEBI:57783"/>
        <dbReference type="ChEBI" id="CHEBI:58349"/>
        <dbReference type="ChEBI" id="CHEBI:537519"/>
        <dbReference type="EC" id="1.1.1.3"/>
    </reaction>
    <physiologicalReaction direction="right-to-left" evidence="26">
        <dbReference type="Rhea" id="RHEA:15763"/>
    </physiologicalReaction>
</comment>
<dbReference type="SUPFAM" id="SSF51735">
    <property type="entry name" value="NAD(P)-binding Rossmann-fold domains"/>
    <property type="match status" value="1"/>
</dbReference>
<evidence type="ECO:0000256" key="24">
    <source>
        <dbReference type="ARBA" id="ARBA00044938"/>
    </source>
</evidence>
<dbReference type="RefSeq" id="WP_016170178.1">
    <property type="nucleotide sequence ID" value="NZ_CP014338.1"/>
</dbReference>
<keyword evidence="10" id="KW-0028">Amino-acid biosynthesis</keyword>
<comment type="subunit">
    <text evidence="9">Homotetramer.</text>
</comment>
<dbReference type="Gene3D" id="1.20.120.1320">
    <property type="entry name" value="Aspartokinase, catalytic domain"/>
    <property type="match status" value="1"/>
</dbReference>
<dbReference type="SUPFAM" id="SSF53633">
    <property type="entry name" value="Carbamate kinase-like"/>
    <property type="match status" value="1"/>
</dbReference>
<proteinExistence type="inferred from homology"/>
<dbReference type="Pfam" id="PF00742">
    <property type="entry name" value="Homoserine_dh"/>
    <property type="match status" value="1"/>
</dbReference>
<evidence type="ECO:0000256" key="12">
    <source>
        <dbReference type="ARBA" id="ARBA00022697"/>
    </source>
</evidence>
<dbReference type="GO" id="GO:0009089">
    <property type="term" value="P:lysine biosynthetic process via diaminopimelate"/>
    <property type="evidence" value="ECO:0007669"/>
    <property type="project" value="UniProtKB-UniPathway"/>
</dbReference>
<comment type="caution">
    <text evidence="32">The sequence shown here is derived from an EMBL/GenBank/DDBJ whole genome shotgun (WGS) entry which is preliminary data.</text>
</comment>
<keyword evidence="12" id="KW-0791">Threonine biosynthesis</keyword>
<feature type="domain" description="Aspartokinase ACT" evidence="31">
    <location>
        <begin position="311"/>
        <end position="369"/>
    </location>
</feature>
<keyword evidence="17" id="KW-0521">NADP</keyword>
<dbReference type="InterPro" id="IPR005106">
    <property type="entry name" value="Asp/hSer_DH_NAD-bd"/>
</dbReference>
<comment type="pathway">
    <text evidence="2">Amino-acid biosynthesis; L-lysine biosynthesis via DAP pathway; (S)-tetrahydrodipicolinate from L-aspartate: step 1/4.</text>
</comment>
<comment type="function">
    <text evidence="24">Bifunctional aspartate kinase and homoserine dehydrogenase that catalyzes the first and the third steps toward the synthesis of lysine, methionine and threonine from aspartate.</text>
</comment>
<dbReference type="UniPathway" id="UPA00034">
    <property type="reaction ID" value="UER00015"/>
</dbReference>
<keyword evidence="22" id="KW-0486">Methionine biosynthesis</keyword>
<dbReference type="OrthoDB" id="9799110at2"/>
<evidence type="ECO:0000256" key="6">
    <source>
        <dbReference type="ARBA" id="ARBA00005139"/>
    </source>
</evidence>
<dbReference type="Proteomes" id="UP000188947">
    <property type="component" value="Unassembled WGS sequence"/>
</dbReference>
<keyword evidence="33" id="KW-1185">Reference proteome</keyword>
<evidence type="ECO:0000256" key="9">
    <source>
        <dbReference type="ARBA" id="ARBA00011881"/>
    </source>
</evidence>
<dbReference type="PANTHER" id="PTHR43070:SF5">
    <property type="entry name" value="HOMOSERINE DEHYDROGENASE"/>
    <property type="match status" value="1"/>
</dbReference>
<comment type="similarity">
    <text evidence="8">In the N-terminal section; belongs to the aspartokinase family.</text>
</comment>
<dbReference type="InterPro" id="IPR019811">
    <property type="entry name" value="HDH_CS"/>
</dbReference>
<dbReference type="NCBIfam" id="TIGR00657">
    <property type="entry name" value="asp_kinases"/>
    <property type="match status" value="1"/>
</dbReference>
<dbReference type="KEGG" id="emg:BBD33_05460"/>
<evidence type="ECO:0000256" key="5">
    <source>
        <dbReference type="ARBA" id="ARBA00005062"/>
    </source>
</evidence>
<evidence type="ECO:0000256" key="10">
    <source>
        <dbReference type="ARBA" id="ARBA00022605"/>
    </source>
</evidence>
<evidence type="ECO:0000259" key="29">
    <source>
        <dbReference type="Pfam" id="PF00742"/>
    </source>
</evidence>
<comment type="cofactor">
    <cofactor evidence="1">
        <name>a metal cation</name>
        <dbReference type="ChEBI" id="CHEBI:25213"/>
    </cofactor>
</comment>
<keyword evidence="19" id="KW-0520">NAD</keyword>
<dbReference type="GO" id="GO:0050661">
    <property type="term" value="F:NADP binding"/>
    <property type="evidence" value="ECO:0007669"/>
    <property type="project" value="InterPro"/>
</dbReference>
<dbReference type="FunFam" id="3.30.360.10:FF:000006">
    <property type="entry name" value="Bifunctional aspartokinase/homoserine dehydrogenase"/>
    <property type="match status" value="1"/>
</dbReference>
<dbReference type="GO" id="GO:0004072">
    <property type="term" value="F:aspartate kinase activity"/>
    <property type="evidence" value="ECO:0007669"/>
    <property type="project" value="UniProtKB-EC"/>
</dbReference>
<dbReference type="eggNOG" id="COG0460">
    <property type="taxonomic scope" value="Bacteria"/>
</dbReference>
<evidence type="ECO:0000256" key="20">
    <source>
        <dbReference type="ARBA" id="ARBA00023053"/>
    </source>
</evidence>
<protein>
    <submittedName>
        <fullName evidence="32">Homoserine dehydrogenase</fullName>
    </submittedName>
</protein>
<evidence type="ECO:0000256" key="8">
    <source>
        <dbReference type="ARBA" id="ARBA00010046"/>
    </source>
</evidence>
<comment type="catalytic activity">
    <reaction evidence="25">
        <text>L-aspartate + ATP = 4-phospho-L-aspartate + ADP</text>
        <dbReference type="Rhea" id="RHEA:23776"/>
        <dbReference type="ChEBI" id="CHEBI:29991"/>
        <dbReference type="ChEBI" id="CHEBI:30616"/>
        <dbReference type="ChEBI" id="CHEBI:57535"/>
        <dbReference type="ChEBI" id="CHEBI:456216"/>
        <dbReference type="EC" id="2.7.2.4"/>
    </reaction>
    <physiologicalReaction direction="left-to-right" evidence="25">
        <dbReference type="Rhea" id="RHEA:23777"/>
    </physiologicalReaction>
</comment>
<dbReference type="InterPro" id="IPR011147">
    <property type="entry name" value="Bifunc_Aspkin/hSer_DH"/>
</dbReference>